<feature type="transmembrane region" description="Helical" evidence="6">
    <location>
        <begin position="421"/>
        <end position="439"/>
    </location>
</feature>
<comment type="similarity">
    <text evidence="2">Belongs to the major facilitator superfamily. MFSD6 family.</text>
</comment>
<dbReference type="PANTHER" id="PTHR16172:SF30">
    <property type="entry name" value="SUGAR BABY, ISOFORM C"/>
    <property type="match status" value="1"/>
</dbReference>
<evidence type="ECO:0000256" key="3">
    <source>
        <dbReference type="ARBA" id="ARBA00022692"/>
    </source>
</evidence>
<evidence type="ECO:0000256" key="2">
    <source>
        <dbReference type="ARBA" id="ARBA00005241"/>
    </source>
</evidence>
<dbReference type="GO" id="GO:0016020">
    <property type="term" value="C:membrane"/>
    <property type="evidence" value="ECO:0007669"/>
    <property type="project" value="UniProtKB-SubCell"/>
</dbReference>
<gene>
    <name evidence="8" type="ORF">DBV15_04333</name>
</gene>
<evidence type="ECO:0000313" key="9">
    <source>
        <dbReference type="Proteomes" id="UP000310200"/>
    </source>
</evidence>
<evidence type="ECO:0000256" key="4">
    <source>
        <dbReference type="ARBA" id="ARBA00022989"/>
    </source>
</evidence>
<dbReference type="Pfam" id="PF12832">
    <property type="entry name" value="MFS_1_like"/>
    <property type="match status" value="1"/>
</dbReference>
<comment type="caution">
    <text evidence="8">The sequence shown here is derived from an EMBL/GenBank/DDBJ whole genome shotgun (WGS) entry which is preliminary data.</text>
</comment>
<comment type="subcellular location">
    <subcellularLocation>
        <location evidence="1">Membrane</location>
        <topology evidence="1">Multi-pass membrane protein</topology>
    </subcellularLocation>
</comment>
<keyword evidence="3 6" id="KW-0812">Transmembrane</keyword>
<sequence length="601" mass="66235">MLVSPIKTLPLRQSCCKKLNPHAFIALILFAATGPMVQFLPTIGKQLGFSATIVGTIYTVLPISGLIAKPLFGSLADKFKLHKTFFLIFEAILTIAFFSIYFIPEMDRSASVALICDNDVAYLEICPKIEFSKKALSNVILEVHSNAACKLTCKGAPHGFLELSGKNVSVNSTFEFGAGFDVYQDLLTKDCVDVRLRTFLDGTAHVPVCGGQLRTSCTATCRNNSAFNHLLQEAKDSQSDISHSTYQFHIFLWAAIISWIGMAVVVSIADAICFDLLGHERRNDYGKQKMWGSIGFGIFGISAGYLIDLSSKGQYDKDYTCIFYIMLVAMVADIVVSATLKKVQKKLSSNGAVSLQKNPECSVDESSLFRELLSVFKEGRVLVFAWWCIGAGMCTGVIWNFLFWYSEDLAASSHVTWSKTLQGLMTGVQCFLGELPFNFVSGSVLKKLGHVNVMSLVLLIYAIRFMAYSIISNAWLFLILELLHGPSFGLCWPTMVSYGDKVTPSGTKATMQGFIGAVFEGIGVASGSFICGWLMDSYGGVTAMRTFSVGALLWLSVFWLVELLLRKLKAYPLYRGHNHLANYANPDDAILMTISQELQTY</sequence>
<protein>
    <submittedName>
        <fullName evidence="8">Major facilitator superfamily domain-containing protein 6</fullName>
    </submittedName>
</protein>
<feature type="transmembrane region" description="Helical" evidence="6">
    <location>
        <begin position="381"/>
        <end position="401"/>
    </location>
</feature>
<proteinExistence type="inferred from homology"/>
<feature type="transmembrane region" description="Helical" evidence="6">
    <location>
        <begin position="451"/>
        <end position="468"/>
    </location>
</feature>
<feature type="transmembrane region" description="Helical" evidence="6">
    <location>
        <begin position="322"/>
        <end position="340"/>
    </location>
</feature>
<dbReference type="Gene3D" id="1.20.1250.20">
    <property type="entry name" value="MFS general substrate transporter like domains"/>
    <property type="match status" value="3"/>
</dbReference>
<evidence type="ECO:0000256" key="5">
    <source>
        <dbReference type="ARBA" id="ARBA00023136"/>
    </source>
</evidence>
<evidence type="ECO:0000256" key="6">
    <source>
        <dbReference type="SAM" id="Phobius"/>
    </source>
</evidence>
<dbReference type="AlphaFoldDB" id="A0A4S2K4V8"/>
<feature type="transmembrane region" description="Helical" evidence="6">
    <location>
        <begin position="250"/>
        <end position="278"/>
    </location>
</feature>
<feature type="transmembrane region" description="Helical" evidence="6">
    <location>
        <begin position="84"/>
        <end position="103"/>
    </location>
</feature>
<evidence type="ECO:0000313" key="8">
    <source>
        <dbReference type="EMBL" id="TGZ43800.1"/>
    </source>
</evidence>
<feature type="transmembrane region" description="Helical" evidence="6">
    <location>
        <begin position="290"/>
        <end position="307"/>
    </location>
</feature>
<name>A0A4S2K4V8_9HYME</name>
<dbReference type="InterPro" id="IPR036259">
    <property type="entry name" value="MFS_trans_sf"/>
</dbReference>
<keyword evidence="4 6" id="KW-1133">Transmembrane helix</keyword>
<evidence type="ECO:0000256" key="1">
    <source>
        <dbReference type="ARBA" id="ARBA00004141"/>
    </source>
</evidence>
<dbReference type="InterPro" id="IPR024989">
    <property type="entry name" value="MFS_assoc_dom"/>
</dbReference>
<evidence type="ECO:0000259" key="7">
    <source>
        <dbReference type="Pfam" id="PF12832"/>
    </source>
</evidence>
<feature type="domain" description="Major facilitator superfamily associated" evidence="7">
    <location>
        <begin position="27"/>
        <end position="542"/>
    </location>
</feature>
<feature type="transmembrane region" description="Helical" evidence="6">
    <location>
        <begin position="21"/>
        <end position="41"/>
    </location>
</feature>
<dbReference type="InterPro" id="IPR051717">
    <property type="entry name" value="MFS_MFSD6"/>
</dbReference>
<dbReference type="PANTHER" id="PTHR16172">
    <property type="entry name" value="MAJOR FACILITATOR SUPERFAMILY DOMAIN-CONTAINING PROTEIN 6-LIKE"/>
    <property type="match status" value="1"/>
</dbReference>
<dbReference type="EMBL" id="QBLH01003184">
    <property type="protein sequence ID" value="TGZ43800.1"/>
    <property type="molecule type" value="Genomic_DNA"/>
</dbReference>
<feature type="transmembrane region" description="Helical" evidence="6">
    <location>
        <begin position="547"/>
        <end position="565"/>
    </location>
</feature>
<dbReference type="Proteomes" id="UP000310200">
    <property type="component" value="Unassembled WGS sequence"/>
</dbReference>
<organism evidence="8 9">
    <name type="scientific">Temnothorax longispinosus</name>
    <dbReference type="NCBI Taxonomy" id="300112"/>
    <lineage>
        <taxon>Eukaryota</taxon>
        <taxon>Metazoa</taxon>
        <taxon>Ecdysozoa</taxon>
        <taxon>Arthropoda</taxon>
        <taxon>Hexapoda</taxon>
        <taxon>Insecta</taxon>
        <taxon>Pterygota</taxon>
        <taxon>Neoptera</taxon>
        <taxon>Endopterygota</taxon>
        <taxon>Hymenoptera</taxon>
        <taxon>Apocrita</taxon>
        <taxon>Aculeata</taxon>
        <taxon>Formicoidea</taxon>
        <taxon>Formicidae</taxon>
        <taxon>Myrmicinae</taxon>
        <taxon>Temnothorax</taxon>
    </lineage>
</organism>
<accession>A0A4S2K4V8</accession>
<reference evidence="8 9" key="1">
    <citation type="journal article" date="2019" name="Philos. Trans. R. Soc. Lond., B, Biol. Sci.">
        <title>Ant behaviour and brain gene expression of defending hosts depend on the ecological success of the intruding social parasite.</title>
        <authorList>
            <person name="Kaur R."/>
            <person name="Stoldt M."/>
            <person name="Jongepier E."/>
            <person name="Feldmeyer B."/>
            <person name="Menzel F."/>
            <person name="Bornberg-Bauer E."/>
            <person name="Foitzik S."/>
        </authorList>
    </citation>
    <scope>NUCLEOTIDE SEQUENCE [LARGE SCALE GENOMIC DNA]</scope>
    <source>
        <tissue evidence="8">Whole body</tissue>
    </source>
</reference>
<feature type="transmembrane region" description="Helical" evidence="6">
    <location>
        <begin position="47"/>
        <end position="72"/>
    </location>
</feature>
<keyword evidence="5 6" id="KW-0472">Membrane</keyword>
<dbReference type="SUPFAM" id="SSF103473">
    <property type="entry name" value="MFS general substrate transporter"/>
    <property type="match status" value="1"/>
</dbReference>
<keyword evidence="9" id="KW-1185">Reference proteome</keyword>